<organism evidence="2 3">
    <name type="scientific">Paraburkholderia ribeironis</name>
    <dbReference type="NCBI Taxonomy" id="1247936"/>
    <lineage>
        <taxon>Bacteria</taxon>
        <taxon>Pseudomonadati</taxon>
        <taxon>Pseudomonadota</taxon>
        <taxon>Betaproteobacteria</taxon>
        <taxon>Burkholderiales</taxon>
        <taxon>Burkholderiaceae</taxon>
        <taxon>Paraburkholderia</taxon>
    </lineage>
</organism>
<keyword evidence="1" id="KW-0812">Transmembrane</keyword>
<evidence type="ECO:0000256" key="1">
    <source>
        <dbReference type="SAM" id="Phobius"/>
    </source>
</evidence>
<keyword evidence="3" id="KW-1185">Reference proteome</keyword>
<dbReference type="AlphaFoldDB" id="A0A1N7SMK8"/>
<accession>A0A1N7SMK8</accession>
<dbReference type="EMBL" id="CYGX02000106">
    <property type="protein sequence ID" value="SIT48600.1"/>
    <property type="molecule type" value="Genomic_DNA"/>
</dbReference>
<name>A0A1N7SMK8_9BURK</name>
<dbReference type="RefSeq" id="WP_094783141.1">
    <property type="nucleotide sequence ID" value="NZ_CYGX02000106.1"/>
</dbReference>
<dbReference type="Proteomes" id="UP000187012">
    <property type="component" value="Unassembled WGS sequence"/>
</dbReference>
<evidence type="ECO:0000313" key="3">
    <source>
        <dbReference type="Proteomes" id="UP000187012"/>
    </source>
</evidence>
<proteinExistence type="predicted"/>
<feature type="transmembrane region" description="Helical" evidence="1">
    <location>
        <begin position="7"/>
        <end position="27"/>
    </location>
</feature>
<protein>
    <submittedName>
        <fullName evidence="2">Uncharacterized protein</fullName>
    </submittedName>
</protein>
<gene>
    <name evidence="2" type="ORF">BN2475_1060011</name>
</gene>
<sequence>MKKKILVYWPFAIVVPLIAAAFLHIYGNAASHAAQTPIDADRLTAELARAVSYGMVDASSALPAKPMRAATAAPLAEAS</sequence>
<evidence type="ECO:0000313" key="2">
    <source>
        <dbReference type="EMBL" id="SIT48600.1"/>
    </source>
</evidence>
<keyword evidence="1" id="KW-1133">Transmembrane helix</keyword>
<dbReference type="OrthoDB" id="9028817at2"/>
<keyword evidence="1" id="KW-0472">Membrane</keyword>
<reference evidence="2 3" key="1">
    <citation type="submission" date="2016-12" db="EMBL/GenBank/DDBJ databases">
        <authorList>
            <person name="Song W.-J."/>
            <person name="Kurnit D.M."/>
        </authorList>
    </citation>
    <scope>NUCLEOTIDE SEQUENCE [LARGE SCALE GENOMIC DNA]</scope>
    <source>
        <strain evidence="2 3">STM7296</strain>
    </source>
</reference>